<dbReference type="AlphaFoldDB" id="A0A220U0I4"/>
<keyword evidence="2" id="KW-0732">Signal</keyword>
<dbReference type="EMBL" id="CP022315">
    <property type="protein sequence ID" value="ASK61580.1"/>
    <property type="molecule type" value="Genomic_DNA"/>
</dbReference>
<dbReference type="Proteomes" id="UP000198312">
    <property type="component" value="Chromosome"/>
</dbReference>
<feature type="chain" id="PRO_5038595623" evidence="2">
    <location>
        <begin position="20"/>
        <end position="216"/>
    </location>
</feature>
<sequence length="216" mass="23680">MLRLFFVFIIGLSCLTLGACSSESAASKDVDYDATKKMVVDILQTDDGKKALQKILKDEKMKQSLVIDADVVQSSINNVLSSEKGQEMWIKLFDNPKFVETYAKSMAEQHKKLIKSLMNDAEYQKQMLGLLQNPEITEQMLEVMKSQKFNAHLEKTILQTLESPLFQAKIQDTLLKAASEQQKGDSKSQSDGKEKSKGKGSSGDSSSGGGGGGASE</sequence>
<feature type="signal peptide" evidence="2">
    <location>
        <begin position="1"/>
        <end position="19"/>
    </location>
</feature>
<evidence type="ECO:0000259" key="3">
    <source>
        <dbReference type="Pfam" id="PF17898"/>
    </source>
</evidence>
<evidence type="ECO:0000313" key="5">
    <source>
        <dbReference type="Proteomes" id="UP000198312"/>
    </source>
</evidence>
<name>A0A220U0I4_9BACI</name>
<dbReference type="KEGG" id="vil:CFK37_05075"/>
<proteinExistence type="predicted"/>
<evidence type="ECO:0000256" key="1">
    <source>
        <dbReference type="SAM" id="MobiDB-lite"/>
    </source>
</evidence>
<protein>
    <submittedName>
        <fullName evidence="4">Spore gernimation protein GerD</fullName>
    </submittedName>
</protein>
<reference evidence="4 5" key="1">
    <citation type="submission" date="2017-07" db="EMBL/GenBank/DDBJ databases">
        <title>Virgibacillus sp. LM2416.</title>
        <authorList>
            <person name="Tak E.J."/>
            <person name="Bae J.-W."/>
        </authorList>
    </citation>
    <scope>NUCLEOTIDE SEQUENCE [LARGE SCALE GENOMIC DNA]</scope>
    <source>
        <strain evidence="4 5">LM2416</strain>
    </source>
</reference>
<feature type="compositionally biased region" description="Basic and acidic residues" evidence="1">
    <location>
        <begin position="182"/>
        <end position="197"/>
    </location>
</feature>
<feature type="domain" description="Spore germination GerD central core" evidence="3">
    <location>
        <begin position="65"/>
        <end position="178"/>
    </location>
</feature>
<dbReference type="OrthoDB" id="2375836at2"/>
<keyword evidence="5" id="KW-1185">Reference proteome</keyword>
<evidence type="ECO:0000256" key="2">
    <source>
        <dbReference type="SAM" id="SignalP"/>
    </source>
</evidence>
<dbReference type="NCBIfam" id="NF040801">
    <property type="entry name" value="spore_GerD"/>
    <property type="match status" value="1"/>
</dbReference>
<feature type="compositionally biased region" description="Gly residues" evidence="1">
    <location>
        <begin position="206"/>
        <end position="216"/>
    </location>
</feature>
<gene>
    <name evidence="4" type="ORF">CFK37_05075</name>
</gene>
<accession>A0A220U0I4</accession>
<dbReference type="InterPro" id="IPR041262">
    <property type="entry name" value="GerD_central"/>
</dbReference>
<dbReference type="Pfam" id="PF17898">
    <property type="entry name" value="GerD"/>
    <property type="match status" value="1"/>
</dbReference>
<evidence type="ECO:0000313" key="4">
    <source>
        <dbReference type="EMBL" id="ASK61580.1"/>
    </source>
</evidence>
<feature type="region of interest" description="Disordered" evidence="1">
    <location>
        <begin position="176"/>
        <end position="216"/>
    </location>
</feature>
<dbReference type="RefSeq" id="WP_089060857.1">
    <property type="nucleotide sequence ID" value="NZ_CP022315.1"/>
</dbReference>
<organism evidence="4 5">
    <name type="scientific">Virgibacillus phasianinus</name>
    <dbReference type="NCBI Taxonomy" id="2017483"/>
    <lineage>
        <taxon>Bacteria</taxon>
        <taxon>Bacillati</taxon>
        <taxon>Bacillota</taxon>
        <taxon>Bacilli</taxon>
        <taxon>Bacillales</taxon>
        <taxon>Bacillaceae</taxon>
        <taxon>Virgibacillus</taxon>
    </lineage>
</organism>
<dbReference type="PROSITE" id="PS51257">
    <property type="entry name" value="PROKAR_LIPOPROTEIN"/>
    <property type="match status" value="1"/>
</dbReference>